<accession>A0ABS2TJR3</accession>
<feature type="signal peptide" evidence="1">
    <location>
        <begin position="1"/>
        <end position="20"/>
    </location>
</feature>
<keyword evidence="1" id="KW-0732">Signal</keyword>
<evidence type="ECO:0000313" key="2">
    <source>
        <dbReference type="EMBL" id="MBM9503307.1"/>
    </source>
</evidence>
<protein>
    <recommendedName>
        <fullName evidence="4">Tat pathway signal sequence domain protein</fullName>
    </recommendedName>
</protein>
<dbReference type="RefSeq" id="WP_205355165.1">
    <property type="nucleotide sequence ID" value="NZ_JADKYB010000001.1"/>
</dbReference>
<reference evidence="2 3" key="1">
    <citation type="submission" date="2021-01" db="EMBL/GenBank/DDBJ databases">
        <title>Streptomyces acididurans sp. nov., isolated from a peat swamp forest soil.</title>
        <authorList>
            <person name="Chantavorakit T."/>
            <person name="Duangmal K."/>
        </authorList>
    </citation>
    <scope>NUCLEOTIDE SEQUENCE [LARGE SCALE GENOMIC DNA]</scope>
    <source>
        <strain evidence="2 3">KK5PA1</strain>
    </source>
</reference>
<name>A0ABS2TJR3_9ACTN</name>
<comment type="caution">
    <text evidence="2">The sequence shown here is derived from an EMBL/GenBank/DDBJ whole genome shotgun (WGS) entry which is preliminary data.</text>
</comment>
<evidence type="ECO:0008006" key="4">
    <source>
        <dbReference type="Google" id="ProtNLM"/>
    </source>
</evidence>
<proteinExistence type="predicted"/>
<feature type="chain" id="PRO_5047526082" description="Tat pathway signal sequence domain protein" evidence="1">
    <location>
        <begin position="21"/>
        <end position="178"/>
    </location>
</feature>
<dbReference type="Proteomes" id="UP000749040">
    <property type="component" value="Unassembled WGS sequence"/>
</dbReference>
<organism evidence="2 3">
    <name type="scientific">Actinacidiphila acididurans</name>
    <dbReference type="NCBI Taxonomy" id="2784346"/>
    <lineage>
        <taxon>Bacteria</taxon>
        <taxon>Bacillati</taxon>
        <taxon>Actinomycetota</taxon>
        <taxon>Actinomycetes</taxon>
        <taxon>Kitasatosporales</taxon>
        <taxon>Streptomycetaceae</taxon>
        <taxon>Actinacidiphila</taxon>
    </lineage>
</organism>
<dbReference type="EMBL" id="JADKYB010000001">
    <property type="protein sequence ID" value="MBM9503307.1"/>
    <property type="molecule type" value="Genomic_DNA"/>
</dbReference>
<sequence>MATAGLATAATVLAAPSAGAASSAPHIGHLTASALTAPASRTFTIPAGVAGLSSASHGMRFTVTKTAAQLPQDISCTITANNPFRYYGGPYGGGEEGLAQVQCTAAVYAIVVEADLFRNGVDVASNVRTSYATSLGGVDVEYPVSAGSYQTAAVTDVYWTTSTSYSQIGPVASPAVSL</sequence>
<evidence type="ECO:0000256" key="1">
    <source>
        <dbReference type="SAM" id="SignalP"/>
    </source>
</evidence>
<keyword evidence="3" id="KW-1185">Reference proteome</keyword>
<gene>
    <name evidence="2" type="ORF">ITX44_01945</name>
</gene>
<evidence type="ECO:0000313" key="3">
    <source>
        <dbReference type="Proteomes" id="UP000749040"/>
    </source>
</evidence>